<evidence type="ECO:0000313" key="2">
    <source>
        <dbReference type="Ensembl" id="ENSGACP00000053620.1"/>
    </source>
</evidence>
<evidence type="ECO:0000313" key="3">
    <source>
        <dbReference type="Proteomes" id="UP000007635"/>
    </source>
</evidence>
<dbReference type="GO" id="GO:0005886">
    <property type="term" value="C:plasma membrane"/>
    <property type="evidence" value="ECO:0007669"/>
    <property type="project" value="TreeGrafter"/>
</dbReference>
<dbReference type="InterPro" id="IPR027267">
    <property type="entry name" value="AH/BAR_dom_sf"/>
</dbReference>
<dbReference type="Pfam" id="PF00611">
    <property type="entry name" value="FCH"/>
    <property type="match status" value="1"/>
</dbReference>
<keyword evidence="3" id="KW-1185">Reference proteome</keyword>
<dbReference type="GO" id="GO:0048268">
    <property type="term" value="P:clathrin coat assembly"/>
    <property type="evidence" value="ECO:0007669"/>
    <property type="project" value="TreeGrafter"/>
</dbReference>
<proteinExistence type="predicted"/>
<dbReference type="Gene3D" id="1.20.1270.60">
    <property type="entry name" value="Arfaptin homology (AH) domain/BAR domain"/>
    <property type="match status" value="1"/>
</dbReference>
<dbReference type="GO" id="GO:0030136">
    <property type="term" value="C:clathrin-coated vesicle"/>
    <property type="evidence" value="ECO:0007669"/>
    <property type="project" value="TreeGrafter"/>
</dbReference>
<dbReference type="GO" id="GO:0072583">
    <property type="term" value="P:clathrin-dependent endocytosis"/>
    <property type="evidence" value="ECO:0007669"/>
    <property type="project" value="TreeGrafter"/>
</dbReference>
<dbReference type="InterPro" id="IPR001060">
    <property type="entry name" value="FCH_dom"/>
</dbReference>
<dbReference type="AlphaFoldDB" id="A0AAQ4QRQ9"/>
<sequence>RLSLDQHQWQKYVCVFVLFPSWQGEKNAGFDVLYHNMKHGQLATKELAEFVRESAAIEETYSKSMSKLAKMASNGSPLGYVSE</sequence>
<dbReference type="Ensembl" id="ENSGACT00000056216.1">
    <property type="protein sequence ID" value="ENSGACP00000053620.1"/>
    <property type="gene ID" value="ENSGACG00000026283.1"/>
</dbReference>
<dbReference type="Proteomes" id="UP000007635">
    <property type="component" value="Chromosome VIII"/>
</dbReference>
<accession>A0AAQ4QRQ9</accession>
<name>A0AAQ4QRQ9_GASAC</name>
<reference evidence="2" key="2">
    <citation type="submission" date="2025-08" db="UniProtKB">
        <authorList>
            <consortium name="Ensembl"/>
        </authorList>
    </citation>
    <scope>IDENTIFICATION</scope>
</reference>
<protein>
    <recommendedName>
        <fullName evidence="1">FCH domain-containing protein</fullName>
    </recommendedName>
</protein>
<dbReference type="SUPFAM" id="SSF103657">
    <property type="entry name" value="BAR/IMD domain-like"/>
    <property type="match status" value="1"/>
</dbReference>
<organism evidence="2 3">
    <name type="scientific">Gasterosteus aculeatus aculeatus</name>
    <name type="common">three-spined stickleback</name>
    <dbReference type="NCBI Taxonomy" id="481459"/>
    <lineage>
        <taxon>Eukaryota</taxon>
        <taxon>Metazoa</taxon>
        <taxon>Chordata</taxon>
        <taxon>Craniata</taxon>
        <taxon>Vertebrata</taxon>
        <taxon>Euteleostomi</taxon>
        <taxon>Actinopterygii</taxon>
        <taxon>Neopterygii</taxon>
        <taxon>Teleostei</taxon>
        <taxon>Neoteleostei</taxon>
        <taxon>Acanthomorphata</taxon>
        <taxon>Eupercaria</taxon>
        <taxon>Perciformes</taxon>
        <taxon>Cottioidei</taxon>
        <taxon>Gasterosteales</taxon>
        <taxon>Gasterosteidae</taxon>
        <taxon>Gasterosteus</taxon>
    </lineage>
</organism>
<dbReference type="GeneTree" id="ENSGT00940000160489"/>
<reference evidence="2 3" key="1">
    <citation type="journal article" date="2021" name="G3 (Bethesda)">
        <title>Improved contiguity of the threespine stickleback genome using long-read sequencing.</title>
        <authorList>
            <person name="Nath S."/>
            <person name="Shaw D.E."/>
            <person name="White M.A."/>
        </authorList>
    </citation>
    <scope>NUCLEOTIDE SEQUENCE [LARGE SCALE GENOMIC DNA]</scope>
    <source>
        <strain evidence="2 3">Lake Benthic</strain>
    </source>
</reference>
<feature type="domain" description="FCH" evidence="1">
    <location>
        <begin position="29"/>
        <end position="75"/>
    </location>
</feature>
<dbReference type="GO" id="GO:0005905">
    <property type="term" value="C:clathrin-coated pit"/>
    <property type="evidence" value="ECO:0007669"/>
    <property type="project" value="TreeGrafter"/>
</dbReference>
<dbReference type="PANTHER" id="PTHR23065:SF6">
    <property type="entry name" value="F-BAR DOMAIN ONLY PROTEIN 1"/>
    <property type="match status" value="1"/>
</dbReference>
<evidence type="ECO:0000259" key="1">
    <source>
        <dbReference type="Pfam" id="PF00611"/>
    </source>
</evidence>
<dbReference type="PANTHER" id="PTHR23065">
    <property type="entry name" value="PROLINE-SERINE-THREONINE PHOSPHATASE INTERACTING PROTEIN 1"/>
    <property type="match status" value="1"/>
</dbReference>
<reference evidence="2" key="3">
    <citation type="submission" date="2025-09" db="UniProtKB">
        <authorList>
            <consortium name="Ensembl"/>
        </authorList>
    </citation>
    <scope>IDENTIFICATION</scope>
</reference>